<organism evidence="2 3">
    <name type="scientific">Aminobacter carboxidus</name>
    <dbReference type="NCBI Taxonomy" id="376165"/>
    <lineage>
        <taxon>Bacteria</taxon>
        <taxon>Pseudomonadati</taxon>
        <taxon>Pseudomonadota</taxon>
        <taxon>Alphaproteobacteria</taxon>
        <taxon>Hyphomicrobiales</taxon>
        <taxon>Phyllobacteriaceae</taxon>
        <taxon>Aminobacter</taxon>
    </lineage>
</organism>
<dbReference type="RefSeq" id="WP_184768305.1">
    <property type="nucleotide sequence ID" value="NZ_JACHGI010000002.1"/>
</dbReference>
<reference evidence="2 3" key="1">
    <citation type="submission" date="2020-08" db="EMBL/GenBank/DDBJ databases">
        <title>Genomic Encyclopedia of Type Strains, Phase IV (KMG-IV): sequencing the most valuable type-strain genomes for metagenomic binning, comparative biology and taxonomic classification.</title>
        <authorList>
            <person name="Goeker M."/>
        </authorList>
    </citation>
    <scope>NUCLEOTIDE SEQUENCE [LARGE SCALE GENOMIC DNA]</scope>
    <source>
        <strain evidence="2 3">DSM 17454</strain>
    </source>
</reference>
<dbReference type="Proteomes" id="UP000532373">
    <property type="component" value="Unassembled WGS sequence"/>
</dbReference>
<dbReference type="Gene3D" id="3.30.70.1790">
    <property type="entry name" value="RepB DNA-primase, N-terminal domain"/>
    <property type="match status" value="1"/>
</dbReference>
<gene>
    <name evidence="2" type="ORF">HNQ96_001706</name>
</gene>
<proteinExistence type="predicted"/>
<evidence type="ECO:0000259" key="1">
    <source>
        <dbReference type="Pfam" id="PF16793"/>
    </source>
</evidence>
<evidence type="ECO:0000313" key="2">
    <source>
        <dbReference type="EMBL" id="MBB6465848.1"/>
    </source>
</evidence>
<comment type="caution">
    <text evidence="2">The sequence shown here is derived from an EMBL/GenBank/DDBJ whole genome shotgun (WGS) entry which is preliminary data.</text>
</comment>
<accession>A0A8E2BBH8</accession>
<feature type="domain" description="RepB-like DNA primase" evidence="1">
    <location>
        <begin position="76"/>
        <end position="182"/>
    </location>
</feature>
<sequence length="189" mass="21052">MSDTPPIPNTAAAIDFLERLLGKRRWDLAAIPPDGGPPEFRTFLTSEHLLAAPWIEARQGKAGLYYSPNELVDGRRNMKATKTDIAAAHVLHVDVDVYSDTVLQSLRTFVPKPTVILFSGGGYQALWRLSEPSTEFYRVEQINIWLAHQFGGDNCHNIDRLLRLPGTINLPNAKKRASGRVPVLARVVE</sequence>
<protein>
    <recommendedName>
        <fullName evidence="1">RepB-like DNA primase domain-containing protein</fullName>
    </recommendedName>
</protein>
<evidence type="ECO:0000313" key="3">
    <source>
        <dbReference type="Proteomes" id="UP000532373"/>
    </source>
</evidence>
<dbReference type="Pfam" id="PF16793">
    <property type="entry name" value="RepB_primase"/>
    <property type="match status" value="1"/>
</dbReference>
<dbReference type="InterPro" id="IPR039459">
    <property type="entry name" value="RepB-like_DNA_primase_dom"/>
</dbReference>
<name>A0A8E2BBH8_9HYPH</name>
<dbReference type="AlphaFoldDB" id="A0A8E2BBH8"/>
<dbReference type="EMBL" id="JACHGI010000002">
    <property type="protein sequence ID" value="MBB6465848.1"/>
    <property type="molecule type" value="Genomic_DNA"/>
</dbReference>